<protein>
    <submittedName>
        <fullName evidence="1">Serine/threonine-protein kinase</fullName>
    </submittedName>
</protein>
<evidence type="ECO:0000313" key="2">
    <source>
        <dbReference type="Proteomes" id="UP001320706"/>
    </source>
</evidence>
<reference evidence="1" key="1">
    <citation type="submission" date="2024-02" db="EMBL/GenBank/DDBJ databases">
        <title>Metagenome Assembled Genome of Zalaria obscura JY119.</title>
        <authorList>
            <person name="Vighnesh L."/>
            <person name="Jagadeeshwari U."/>
            <person name="Venkata Ramana C."/>
            <person name="Sasikala C."/>
        </authorList>
    </citation>
    <scope>NUCLEOTIDE SEQUENCE</scope>
    <source>
        <strain evidence="1">JY119</strain>
    </source>
</reference>
<dbReference type="EMBL" id="JAMKPW020000041">
    <property type="protein sequence ID" value="KAK8196743.1"/>
    <property type="molecule type" value="Genomic_DNA"/>
</dbReference>
<keyword evidence="1" id="KW-0808">Transferase</keyword>
<name>A0ACC3S6A2_9PEZI</name>
<sequence length="1880" mass="211759">MAASGEKGGQTGALTVDLATLSTQQLSSVKKQLDDEISHLTQSYTSLRQAQAKFKDCLSSIVAGISSSTVDKPLLVPLTSSLYVPGTLADTEKVVVDVGTGFYVEKSCADAKVFYESKVEELGRNIGDLEKIVQGKAQNVRLVEEDYERENAREWNLYAKPPPLKPTTSRPAVKNTSPQRGRSKQRPPAYSLPGERDNEAKAAWRTNEPPRAKFPIPQGSNFPEDAIRLKIEQISQHIQAHIALAPDKRTLQLWGNDDQIGKARNLFDGWLKELNPKLAAKGKPWKWPKIQSQTPEVRKVNEAQKYLEEKRQEFRRVPLPDTVFPSVGYFTWPEELYRPEEVLGANYEALDPIRMQYCCYIVYDKGLKVFKIMGNPDDVLEAVCRVRAICFQIAARSIMPKRAYRLHWGHSAALPARVRIFDDSHAYPLAITAGRKLPGPSKVPRGEGQLDEDEMEARGVSPEAQSSLSAKRIKDSIMKTLNKIKYYRGELILRARLGTLVLTTFQSTPDGTWFIEDFKDMLTEEEFAARVTPEIGFEYEEKTKSRLCEATDFLRRPNVFVKHLENVLPKYTSTITIGSVDDGGDLQLTKTWELNDGSFDCQARKWRRFDTGMEGPNILLEQCMTDLVDGLAWQFEVSATQAVEEGKLPQSLQDRGHWYYEIDTEKALADGGKGAWWDFKGHPMVDRAKAIEQRVTWHYGIVNSDYMVEIAQVQHFRWLKPSTGAPPGISVQLVTYEPRWELSVSHRNWETNFSQHADLEIGRAATWKADLPTWFPHDTIPGQKATAQAVGGGLESLMEKLLKIQGIVRGQKPETHDGMTVTKPIFSFRGYCPLYGMMSKHTYPPPIPNGTSPEDKRREVEIPKLEASISGHYQLQGTRLVDSSEDTQFWWNATTPVLNALLVKLGYEGSIRNQYLDLLSKHLVRSLGARPKNGNLSQYKTTLTPDRTPFEPSWNIHGSSSLLRFSIEPVGCSAGTPDDPFNQVAATKLLQQLLSTGDVKGLDVDLFDHFTSLFFVKPGSAEHDQVKKRLTPGKHLSSAFLAFNLGRDGDATVKAYLFPTLCSIATGLSTSEIVFDAVRKLNIDLPDLRILEEYLAARPDLRVEFLAVDLISRRDARIKIYVRTMRSSLANVQDIYTLGGRCSVDAGIDTLGDLWRSVLNLNSSTPDSLEVSHSGFHTSGVLFGFELRQGAELPSPKVYLPIWHYASSDYDVATALADFLRDHGHPDVAKNYVDNVKELFTARLHDFNMNPNQQSNRLHLNFGFQNNQNFAAEQGRAFPTTPSTFPQPFPNSAGQQEVWGTGQQQAQSGFNNQGYFMNNPYTSQLATAANNLQTPSAAYRSPGGYNDPTNGLINQFSHQNLGGNTPRSQSPYVRGPSPNQRPGTGGSRGPQQYGNYLGGPPMQSREQPPIADEEPPPKNPERFSSAIVNRAKLQTELVSTFFKDSVERARDRNGRAQELEGMMKDSSLSDARKQQKTNNMRKSEANFLRFLRTSERPQNYATLKTIGKGAFGEVKLVQRKHDGKIYALKSLIKAEMFKKDQLAHVRAERDILANADSPWLVKLHTSFQDSTFLYMLMEFLPGGDLMTMLIKYEIFSEDITRFYMAEITLAIEAVHKLGFIHRDIKPDNILLDRGGHIKLTDFGLSTGFYKEHNASYYQQLMSNARSSRPAANRQSVSIDQIQLTVSNRNQINTWRKSRRQLAYSTVGTPDYIAPEIFSGKGYDYGCDWWSVGTIMFECLIGWPPFCAEEPHDTYRKIVDWPRHLHFPPDQQIGPEAEHFIRHLICDAPNRLGRNGGAEELKKHPFFRGVVWDQLRRIRAPFEPKLQSAVDTQYFPIDEIPQTDTSAQLRAQTEATGGEEASMSLPFIGYTYKRFDAFRGS</sequence>
<evidence type="ECO:0000313" key="1">
    <source>
        <dbReference type="EMBL" id="KAK8196743.1"/>
    </source>
</evidence>
<dbReference type="Proteomes" id="UP001320706">
    <property type="component" value="Unassembled WGS sequence"/>
</dbReference>
<accession>A0ACC3S6A2</accession>
<keyword evidence="2" id="KW-1185">Reference proteome</keyword>
<organism evidence="1 2">
    <name type="scientific">Zalaria obscura</name>
    <dbReference type="NCBI Taxonomy" id="2024903"/>
    <lineage>
        <taxon>Eukaryota</taxon>
        <taxon>Fungi</taxon>
        <taxon>Dikarya</taxon>
        <taxon>Ascomycota</taxon>
        <taxon>Pezizomycotina</taxon>
        <taxon>Dothideomycetes</taxon>
        <taxon>Dothideomycetidae</taxon>
        <taxon>Dothideales</taxon>
        <taxon>Zalariaceae</taxon>
        <taxon>Zalaria</taxon>
    </lineage>
</organism>
<keyword evidence="1" id="KW-0418">Kinase</keyword>
<proteinExistence type="predicted"/>
<comment type="caution">
    <text evidence="1">The sequence shown here is derived from an EMBL/GenBank/DDBJ whole genome shotgun (WGS) entry which is preliminary data.</text>
</comment>
<gene>
    <name evidence="1" type="primary">CBK1</name>
    <name evidence="1" type="ORF">M8818_006910</name>
</gene>